<name>A0A9P8UNY1_9PEZI</name>
<dbReference type="AlphaFoldDB" id="A0A9P8UNY1"/>
<accession>A0A9P8UNY1</accession>
<dbReference type="GeneID" id="70131416"/>
<sequence length="66" mass="7518">MRICSRIELVRVESRLILAFVFRCPGVTVSEDLKTPDDEIISYYESVRPNSSNCVHCLSVEVKQVS</sequence>
<gene>
    <name evidence="1" type="ORF">BKA67DRAFT_561328</name>
</gene>
<organism evidence="1 2">
    <name type="scientific">Truncatella angustata</name>
    <dbReference type="NCBI Taxonomy" id="152316"/>
    <lineage>
        <taxon>Eukaryota</taxon>
        <taxon>Fungi</taxon>
        <taxon>Dikarya</taxon>
        <taxon>Ascomycota</taxon>
        <taxon>Pezizomycotina</taxon>
        <taxon>Sordariomycetes</taxon>
        <taxon>Xylariomycetidae</taxon>
        <taxon>Amphisphaeriales</taxon>
        <taxon>Sporocadaceae</taxon>
        <taxon>Truncatella</taxon>
    </lineage>
</organism>
<protein>
    <submittedName>
        <fullName evidence="1">Uncharacterized protein</fullName>
    </submittedName>
</protein>
<evidence type="ECO:0000313" key="2">
    <source>
        <dbReference type="Proteomes" id="UP000758603"/>
    </source>
</evidence>
<proteinExistence type="predicted"/>
<dbReference type="EMBL" id="JAGPXC010000003">
    <property type="protein sequence ID" value="KAH6655635.1"/>
    <property type="molecule type" value="Genomic_DNA"/>
</dbReference>
<comment type="caution">
    <text evidence="1">The sequence shown here is derived from an EMBL/GenBank/DDBJ whole genome shotgun (WGS) entry which is preliminary data.</text>
</comment>
<keyword evidence="2" id="KW-1185">Reference proteome</keyword>
<dbReference type="Proteomes" id="UP000758603">
    <property type="component" value="Unassembled WGS sequence"/>
</dbReference>
<reference evidence="1" key="1">
    <citation type="journal article" date="2021" name="Nat. Commun.">
        <title>Genetic determinants of endophytism in the Arabidopsis root mycobiome.</title>
        <authorList>
            <person name="Mesny F."/>
            <person name="Miyauchi S."/>
            <person name="Thiergart T."/>
            <person name="Pickel B."/>
            <person name="Atanasova L."/>
            <person name="Karlsson M."/>
            <person name="Huettel B."/>
            <person name="Barry K.W."/>
            <person name="Haridas S."/>
            <person name="Chen C."/>
            <person name="Bauer D."/>
            <person name="Andreopoulos W."/>
            <person name="Pangilinan J."/>
            <person name="LaButti K."/>
            <person name="Riley R."/>
            <person name="Lipzen A."/>
            <person name="Clum A."/>
            <person name="Drula E."/>
            <person name="Henrissat B."/>
            <person name="Kohler A."/>
            <person name="Grigoriev I.V."/>
            <person name="Martin F.M."/>
            <person name="Hacquard S."/>
        </authorList>
    </citation>
    <scope>NUCLEOTIDE SEQUENCE</scope>
    <source>
        <strain evidence="1">MPI-SDFR-AT-0073</strain>
    </source>
</reference>
<evidence type="ECO:0000313" key="1">
    <source>
        <dbReference type="EMBL" id="KAH6655635.1"/>
    </source>
</evidence>
<dbReference type="RefSeq" id="XP_045959900.1">
    <property type="nucleotide sequence ID" value="XM_046102524.1"/>
</dbReference>